<dbReference type="OrthoDB" id="122388at2"/>
<organism evidence="2 3">
    <name type="scientific">Kroppenstedtia eburnea</name>
    <dbReference type="NCBI Taxonomy" id="714067"/>
    <lineage>
        <taxon>Bacteria</taxon>
        <taxon>Bacillati</taxon>
        <taxon>Bacillota</taxon>
        <taxon>Bacilli</taxon>
        <taxon>Bacillales</taxon>
        <taxon>Thermoactinomycetaceae</taxon>
        <taxon>Kroppenstedtia</taxon>
    </lineage>
</organism>
<evidence type="ECO:0000313" key="3">
    <source>
        <dbReference type="Proteomes" id="UP000186795"/>
    </source>
</evidence>
<dbReference type="RefSeq" id="WP_084189848.1">
    <property type="nucleotide sequence ID" value="NZ_CP048103.1"/>
</dbReference>
<protein>
    <submittedName>
        <fullName evidence="2">DNA binding domain-containing protein, excisionase family</fullName>
    </submittedName>
</protein>
<accession>A0A1N7JGL7</accession>
<evidence type="ECO:0000259" key="1">
    <source>
        <dbReference type="Pfam" id="PF12728"/>
    </source>
</evidence>
<dbReference type="EMBL" id="FTOD01000002">
    <property type="protein sequence ID" value="SIS48450.1"/>
    <property type="molecule type" value="Genomic_DNA"/>
</dbReference>
<feature type="domain" description="Helix-turn-helix" evidence="1">
    <location>
        <begin position="39"/>
        <end position="86"/>
    </location>
</feature>
<dbReference type="AlphaFoldDB" id="A0A1N7JGL7"/>
<dbReference type="Proteomes" id="UP000186795">
    <property type="component" value="Unassembled WGS sequence"/>
</dbReference>
<proteinExistence type="predicted"/>
<gene>
    <name evidence="2" type="ORF">SAMN05421790_10269</name>
</gene>
<evidence type="ECO:0000313" key="2">
    <source>
        <dbReference type="EMBL" id="SIS48450.1"/>
    </source>
</evidence>
<keyword evidence="3" id="KW-1185">Reference proteome</keyword>
<reference evidence="3" key="1">
    <citation type="submission" date="2017-01" db="EMBL/GenBank/DDBJ databases">
        <authorList>
            <person name="Varghese N."/>
            <person name="Submissions S."/>
        </authorList>
    </citation>
    <scope>NUCLEOTIDE SEQUENCE [LARGE SCALE GENOMIC DNA]</scope>
    <source>
        <strain evidence="3">DSM 45196</strain>
    </source>
</reference>
<name>A0A1N7JGL7_9BACL</name>
<dbReference type="Pfam" id="PF12728">
    <property type="entry name" value="HTH_17"/>
    <property type="match status" value="1"/>
</dbReference>
<dbReference type="InterPro" id="IPR041657">
    <property type="entry name" value="HTH_17"/>
</dbReference>
<sequence>MSMPYALIQTEEEADFRISAKDIVRLLTALQQNQLPEVLHVDDVERILRVSHYTALELMKKKEFPSLKLGRSHKIPRDEFLRWLSESAQSKAMISIT</sequence>